<evidence type="ECO:0000313" key="2">
    <source>
        <dbReference type="EMBL" id="PKQ69272.1"/>
    </source>
</evidence>
<dbReference type="Proteomes" id="UP000233387">
    <property type="component" value="Unassembled WGS sequence"/>
</dbReference>
<proteinExistence type="predicted"/>
<dbReference type="Gene3D" id="3.90.930.1">
    <property type="match status" value="1"/>
</dbReference>
<comment type="caution">
    <text evidence="2">The sequence shown here is derived from an EMBL/GenBank/DDBJ whole genome shotgun (WGS) entry which is preliminary data.</text>
</comment>
<sequence>MRILFLILLYWSFSLTAFAQEKEENILETDTIPDLRIKLPKEKKEQKEKKEPKNVYYGKKVRKSFIKKTSSNVTIEVFHYLKIQDRGLVNKYIEEIYAFHPQKKRIIVSTYDKMPWDEVKILHGPYKKTENNRVIEEGFFYFGVKHGRWEKYGKDALDRDFVLLEKTKYYRGFLKESKISYYDEMQKKLKEVVPIKNGKKEGTYLRFHPNGNLAEKGVFQNDVKIGLWVEYYPNGKRKKETIYPRVWYDEDTEVQIREYDENGRIKQD</sequence>
<keyword evidence="1" id="KW-0732">Signal</keyword>
<evidence type="ECO:0000313" key="3">
    <source>
        <dbReference type="Proteomes" id="UP000233387"/>
    </source>
</evidence>
<name>A0A2N3IG12_9BACT</name>
<gene>
    <name evidence="2" type="ORF">Rain11_1425</name>
</gene>
<dbReference type="AlphaFoldDB" id="A0A2N3IG12"/>
<dbReference type="Pfam" id="PF07661">
    <property type="entry name" value="MORN_2"/>
    <property type="match status" value="2"/>
</dbReference>
<protein>
    <submittedName>
        <fullName evidence="2">MORN repeat variant</fullName>
    </submittedName>
</protein>
<dbReference type="InterPro" id="IPR011652">
    <property type="entry name" value="MORN_2"/>
</dbReference>
<reference evidence="2 3" key="1">
    <citation type="submission" date="2017-06" db="EMBL/GenBank/DDBJ databases">
        <title>Raineya orbicola gen. nov., sp. nov. a slightly thermophilic bacterium of the phylum Bacteroidetes and the description of Raineyaceae fam. nov.</title>
        <authorList>
            <person name="Albuquerque L."/>
            <person name="Polonia A.R.M."/>
            <person name="Barroso C."/>
            <person name="Froufe H.J.C."/>
            <person name="Lage O."/>
            <person name="Lobo-Da-Cunha A."/>
            <person name="Egas C."/>
            <person name="Da Costa M.S."/>
        </authorList>
    </citation>
    <scope>NUCLEOTIDE SEQUENCE [LARGE SCALE GENOMIC DNA]</scope>
    <source>
        <strain evidence="2 3">SPSPC-11</strain>
    </source>
</reference>
<feature type="signal peptide" evidence="1">
    <location>
        <begin position="1"/>
        <end position="19"/>
    </location>
</feature>
<dbReference type="RefSeq" id="WP_106426935.1">
    <property type="nucleotide sequence ID" value="NZ_NKXO01000020.1"/>
</dbReference>
<feature type="chain" id="PRO_5014995011" evidence="1">
    <location>
        <begin position="20"/>
        <end position="268"/>
    </location>
</feature>
<dbReference type="OrthoDB" id="978586at2"/>
<accession>A0A2N3IG12</accession>
<evidence type="ECO:0000256" key="1">
    <source>
        <dbReference type="SAM" id="SignalP"/>
    </source>
</evidence>
<dbReference type="EMBL" id="NKXO01000020">
    <property type="protein sequence ID" value="PKQ69272.1"/>
    <property type="molecule type" value="Genomic_DNA"/>
</dbReference>
<keyword evidence="3" id="KW-1185">Reference proteome</keyword>
<organism evidence="2 3">
    <name type="scientific">Raineya orbicola</name>
    <dbReference type="NCBI Taxonomy" id="2016530"/>
    <lineage>
        <taxon>Bacteria</taxon>
        <taxon>Pseudomonadati</taxon>
        <taxon>Bacteroidota</taxon>
        <taxon>Cytophagia</taxon>
        <taxon>Cytophagales</taxon>
        <taxon>Raineyaceae</taxon>
        <taxon>Raineya</taxon>
    </lineage>
</organism>
<dbReference type="SUPFAM" id="SSF82185">
    <property type="entry name" value="Histone H3 K4-specific methyltransferase SET7/9 N-terminal domain"/>
    <property type="match status" value="1"/>
</dbReference>